<gene>
    <name evidence="2" type="ORF">CCMP2556_LOCUS35288</name>
</gene>
<feature type="compositionally biased region" description="Polar residues" evidence="1">
    <location>
        <begin position="310"/>
        <end position="333"/>
    </location>
</feature>
<feature type="compositionally biased region" description="Pro residues" evidence="1">
    <location>
        <begin position="44"/>
        <end position="56"/>
    </location>
</feature>
<feature type="compositionally biased region" description="Basic and acidic residues" evidence="1">
    <location>
        <begin position="173"/>
        <end position="182"/>
    </location>
</feature>
<dbReference type="EMBL" id="CAXAMN010022673">
    <property type="protein sequence ID" value="CAK9071791.1"/>
    <property type="molecule type" value="Genomic_DNA"/>
</dbReference>
<keyword evidence="3" id="KW-1185">Reference proteome</keyword>
<evidence type="ECO:0000256" key="1">
    <source>
        <dbReference type="SAM" id="MobiDB-lite"/>
    </source>
</evidence>
<organism evidence="2 3">
    <name type="scientific">Durusdinium trenchii</name>
    <dbReference type="NCBI Taxonomy" id="1381693"/>
    <lineage>
        <taxon>Eukaryota</taxon>
        <taxon>Sar</taxon>
        <taxon>Alveolata</taxon>
        <taxon>Dinophyceae</taxon>
        <taxon>Suessiales</taxon>
        <taxon>Symbiodiniaceae</taxon>
        <taxon>Durusdinium</taxon>
    </lineage>
</organism>
<evidence type="ECO:0000313" key="3">
    <source>
        <dbReference type="Proteomes" id="UP001642484"/>
    </source>
</evidence>
<feature type="region of interest" description="Disordered" evidence="1">
    <location>
        <begin position="172"/>
        <end position="258"/>
    </location>
</feature>
<feature type="region of interest" description="Disordered" evidence="1">
    <location>
        <begin position="39"/>
        <end position="72"/>
    </location>
</feature>
<feature type="compositionally biased region" description="Low complexity" evidence="1">
    <location>
        <begin position="220"/>
        <end position="233"/>
    </location>
</feature>
<accession>A0ABP0P7Q9</accession>
<comment type="caution">
    <text evidence="2">The sequence shown here is derived from an EMBL/GenBank/DDBJ whole genome shotgun (WGS) entry which is preliminary data.</text>
</comment>
<feature type="compositionally biased region" description="Polar residues" evidence="1">
    <location>
        <begin position="238"/>
        <end position="258"/>
    </location>
</feature>
<feature type="region of interest" description="Disordered" evidence="1">
    <location>
        <begin position="462"/>
        <end position="494"/>
    </location>
</feature>
<feature type="compositionally biased region" description="Pro residues" evidence="1">
    <location>
        <begin position="190"/>
        <end position="202"/>
    </location>
</feature>
<reference evidence="2 3" key="1">
    <citation type="submission" date="2024-02" db="EMBL/GenBank/DDBJ databases">
        <authorList>
            <person name="Chen Y."/>
            <person name="Shah S."/>
            <person name="Dougan E. K."/>
            <person name="Thang M."/>
            <person name="Chan C."/>
        </authorList>
    </citation>
    <scope>NUCLEOTIDE SEQUENCE [LARGE SCALE GENOMIC DNA]</scope>
</reference>
<name>A0ABP0P7Q9_9DINO</name>
<feature type="region of interest" description="Disordered" evidence="1">
    <location>
        <begin position="274"/>
        <end position="334"/>
    </location>
</feature>
<feature type="compositionally biased region" description="Low complexity" evidence="1">
    <location>
        <begin position="278"/>
        <end position="287"/>
    </location>
</feature>
<proteinExistence type="predicted"/>
<protein>
    <submittedName>
        <fullName evidence="2">Uncharacterized protein</fullName>
    </submittedName>
</protein>
<feature type="compositionally biased region" description="Low complexity" evidence="1">
    <location>
        <begin position="294"/>
        <end position="303"/>
    </location>
</feature>
<sequence length="1103" mass="122210">MDQIIPSPEPAAVKAKAAQAVPLACKPELNASLTQVSGVANMSPVPPAKATPPAEPYIPASRAKPSQAPKPIPIAKCTMPVPPAQPAPAYKEEVAAAAANDQDAMRALCFFREQKGLTNPTPIEATPQNLQALIHATPFTKEEMTGPTADVIFQRGTTRDLSDIWEEDLGNSWDKECGKTDHGAAQAAPIPTPSRAPAPAPAHPKHPAAHQAHEPKISTPEPKACLPLAKPAPVHSPYLSNLSTEPNSASSMASPSTPGTVTYAYEILDSDDEDEAQKQAAGAAAGDNSHENHNGTAANGNHGKPAEVNADNSKASAKESANTGTAKNKQTDVSKLPTLNKLQLPKEKVQNFDLPNIVISEGATPLTFDGYKERQALFVKFKRLSVSVARSHTDRELGRHQQGKASQVTLDISTTSEHETKDVIEQRLDLDLDGGSEDAARFASGANLENMLALPDMFGGGLVPAVNEQPPPEENGKGGRRRRKDKKTDENDECDVDPCEAAVKLAIQRLDLYLEDARVAHQANRDNVAVDHAPRASASSSSHAAVRANLHAMDDKGSRFWSLLVQQMADAAVDLCTSLGAYIPQTHMISRLARIATSGQHPSNAERDLHHILEKLSLQIQPTEVDVRMWDHKNSRVVWTKVPVIMPDSMASAIWTMGGKDMFHWFFCGDMSHEQIEEYWNHVHSTSEWFQVHPAATYPRRGLLPLSLYGDEVATYKNSEVGSIMVLAWTSDFCYNRPPLLRYCLLTTYAEYLESDFTYNDIMSAVCDRIIKMTDIREQFVWSADYTFMFSSNQGDLKYMLHKHKLFSYMSNDMCSWCRCCKVHAQVSMTLGDMREDAAHSSTLISHQEFMQSTTPDESSLHDQFWYSFVRVGASVHGPGGRYPFVLQHRLGEAFKQFGVWKKQNRHTTTQARFTCSRLHRFTRADYPALQSKGIAGKRLSFWLADAATFWATRPGASDLDKLVATTAVAYKNFLQLLSEYPLVLSERMATQIYKAGQLHLLSYARLRSLSAAVTGAHSGNRSLWQLAPKHHYLYHVLRTVKQTRINCRFYQLLSAEGFVGLVSHIARVCHRANLTRRVIQRYKIQVARFARHKYREVIKMCV</sequence>
<evidence type="ECO:0000313" key="2">
    <source>
        <dbReference type="EMBL" id="CAK9071791.1"/>
    </source>
</evidence>
<dbReference type="Proteomes" id="UP001642484">
    <property type="component" value="Unassembled WGS sequence"/>
</dbReference>